<dbReference type="Proteomes" id="UP000266673">
    <property type="component" value="Unassembled WGS sequence"/>
</dbReference>
<protein>
    <recommendedName>
        <fullName evidence="5">TLD-domain-containing protein</fullName>
    </recommendedName>
</protein>
<dbReference type="PANTHER" id="PTHR46306">
    <property type="entry name" value="BTB/POZ DOMAIN-CONTAINING PROTEIN 9"/>
    <property type="match status" value="1"/>
</dbReference>
<dbReference type="PROSITE" id="PS51886">
    <property type="entry name" value="TLDC"/>
    <property type="match status" value="1"/>
</dbReference>
<keyword evidence="4" id="KW-1185">Reference proteome</keyword>
<gene>
    <name evidence="3" type="ORF">C2G38_2253909</name>
</gene>
<proteinExistence type="predicted"/>
<dbReference type="OrthoDB" id="5430411at2759"/>
<comment type="caution">
    <text evidence="3">The sequence shown here is derived from an EMBL/GenBank/DDBJ whole genome shotgun (WGS) entry which is preliminary data.</text>
</comment>
<feature type="domain" description="TLDc" evidence="2">
    <location>
        <begin position="277"/>
        <end position="460"/>
    </location>
</feature>
<dbReference type="Gene3D" id="3.30.710.10">
    <property type="entry name" value="Potassium Channel Kv1.1, Chain A"/>
    <property type="match status" value="1"/>
</dbReference>
<dbReference type="InterPro" id="IPR011333">
    <property type="entry name" value="SKP1/BTB/POZ_sf"/>
</dbReference>
<dbReference type="CDD" id="cd18186">
    <property type="entry name" value="BTB_POZ_ZBTB_KLHL-like"/>
    <property type="match status" value="1"/>
</dbReference>
<sequence length="464" mass="54187">MEILYWDFIKKLSTDYLELLDDKEDYNVIINVDESQNTSAKVFKAHSAVLRYRSLYFRNELANVDKDKNNIKTLNLKNIHIKQFELLSNIYGGVILLVNYDASFIFELMIIAYKFLLEELVQYLEAHLIKAESHWLRLHFSRIYQTSFQNNKLQELQKWCNDIVAKFPEKVFDAEDFDSVQENALIALIKRDDLQMDEVKIWNYVIKWGIAQIPNLPSDLENWSRENFQVLGTTLQNFLWKDIKKRFMSPNRPITSTILPPRLITTPTLPLRELFSTIISHAHAAEIASWIDKKDDIYSIENNPYDFKLLLRERKFSADSFWNLCDKKENIILIIKVNGTDEILGGYNPIGWNKKGSESGKFNSCNECFIFSLNNGIIQDSILSRVKKPKFAIYNRESYGPCFGGSLGSYSGVNFDLAMKEKDPCYCKYNSYEKSIRDAPVDENSKSNFAVEEYEIFQIHKKTE</sequence>
<dbReference type="PANTHER" id="PTHR46306:SF1">
    <property type="entry name" value="BTB_POZ DOMAIN-CONTAINING PROTEIN 9"/>
    <property type="match status" value="1"/>
</dbReference>
<organism evidence="3 4">
    <name type="scientific">Gigaspora rosea</name>
    <dbReference type="NCBI Taxonomy" id="44941"/>
    <lineage>
        <taxon>Eukaryota</taxon>
        <taxon>Fungi</taxon>
        <taxon>Fungi incertae sedis</taxon>
        <taxon>Mucoromycota</taxon>
        <taxon>Glomeromycotina</taxon>
        <taxon>Glomeromycetes</taxon>
        <taxon>Diversisporales</taxon>
        <taxon>Gigasporaceae</taxon>
        <taxon>Gigaspora</taxon>
    </lineage>
</organism>
<dbReference type="InterPro" id="IPR000210">
    <property type="entry name" value="BTB/POZ_dom"/>
</dbReference>
<dbReference type="InterPro" id="IPR011705">
    <property type="entry name" value="BACK"/>
</dbReference>
<dbReference type="Pfam" id="PF07534">
    <property type="entry name" value="TLD"/>
    <property type="match status" value="1"/>
</dbReference>
<dbReference type="Pfam" id="PF00651">
    <property type="entry name" value="BTB"/>
    <property type="match status" value="1"/>
</dbReference>
<reference evidence="3 4" key="1">
    <citation type="submission" date="2018-06" db="EMBL/GenBank/DDBJ databases">
        <title>Comparative genomics reveals the genomic features of Rhizophagus irregularis, R. cerebriforme, R. diaphanum and Gigaspora rosea, and their symbiotic lifestyle signature.</title>
        <authorList>
            <person name="Morin E."/>
            <person name="San Clemente H."/>
            <person name="Chen E.C.H."/>
            <person name="De La Providencia I."/>
            <person name="Hainaut M."/>
            <person name="Kuo A."/>
            <person name="Kohler A."/>
            <person name="Murat C."/>
            <person name="Tang N."/>
            <person name="Roy S."/>
            <person name="Loubradou J."/>
            <person name="Henrissat B."/>
            <person name="Grigoriev I.V."/>
            <person name="Corradi N."/>
            <person name="Roux C."/>
            <person name="Martin F.M."/>
        </authorList>
    </citation>
    <scope>NUCLEOTIDE SEQUENCE [LARGE SCALE GENOMIC DNA]</scope>
    <source>
        <strain evidence="3 4">DAOM 194757</strain>
    </source>
</reference>
<feature type="domain" description="BTB" evidence="1">
    <location>
        <begin position="26"/>
        <end position="87"/>
    </location>
</feature>
<dbReference type="AlphaFoldDB" id="A0A397U851"/>
<accession>A0A397U851</accession>
<name>A0A397U851_9GLOM</name>
<evidence type="ECO:0008006" key="5">
    <source>
        <dbReference type="Google" id="ProtNLM"/>
    </source>
</evidence>
<dbReference type="InterPro" id="IPR006571">
    <property type="entry name" value="TLDc_dom"/>
</dbReference>
<dbReference type="PROSITE" id="PS50097">
    <property type="entry name" value="BTB"/>
    <property type="match status" value="1"/>
</dbReference>
<dbReference type="EMBL" id="QKWP01002014">
    <property type="protein sequence ID" value="RIB05258.1"/>
    <property type="molecule type" value="Genomic_DNA"/>
</dbReference>
<evidence type="ECO:0000259" key="2">
    <source>
        <dbReference type="PROSITE" id="PS51886"/>
    </source>
</evidence>
<evidence type="ECO:0000313" key="4">
    <source>
        <dbReference type="Proteomes" id="UP000266673"/>
    </source>
</evidence>
<evidence type="ECO:0000313" key="3">
    <source>
        <dbReference type="EMBL" id="RIB05258.1"/>
    </source>
</evidence>
<evidence type="ECO:0000259" key="1">
    <source>
        <dbReference type="PROSITE" id="PS50097"/>
    </source>
</evidence>
<dbReference type="SUPFAM" id="SSF54695">
    <property type="entry name" value="POZ domain"/>
    <property type="match status" value="1"/>
</dbReference>
<dbReference type="Pfam" id="PF07707">
    <property type="entry name" value="BACK"/>
    <property type="match status" value="1"/>
</dbReference>
<dbReference type="GO" id="GO:0005737">
    <property type="term" value="C:cytoplasm"/>
    <property type="evidence" value="ECO:0007669"/>
    <property type="project" value="TreeGrafter"/>
</dbReference>
<dbReference type="InterPro" id="IPR052407">
    <property type="entry name" value="BTB_POZ_domain_cont_9"/>
</dbReference>